<feature type="transmembrane region" description="Helical" evidence="10">
    <location>
        <begin position="60"/>
        <end position="79"/>
    </location>
</feature>
<dbReference type="PANTHER" id="PTHR43099">
    <property type="entry name" value="UPF0053 PROTEIN YRKA"/>
    <property type="match status" value="1"/>
</dbReference>
<sequence>MLVPALIVLALVALNGLFVAAEFAAIGAPRAAVERRAAEGGAAARLAWRIMSDPVRQDRFIATAQLGITFASLGLGMYGEHALAEWLAERLGGAGLEGLGLSVSSHALASVLAIAALTYLHVVLGEMVPKSLALSRAEATVYRVARPMLVVQTALYPLVVGLNAVGNALLRAVGVRRERAAGHYHTPEELADVVRESEAGGLMRSEAGRVVRELFAFGGRTAGDVMVPRVRVVGLPLGTPHEALRERLLDEAHTRYPVYEGDLDHVVGVVHVKDVLRLVRAARALEAADVRPAVFVPEGAGLDRVLAAMGEARTQLAVVMDEHGGTAGIVTIEDLGIEAVGEVEEGAGEGPPDVEPAGPGAFSVDGAVRLEDLEEWLGRPVVHAEVETVSGLVLVLLGRPPAAGDAVEHDGVRFEVEVVEGLGVGRCRVGVPGGGGPSVPSDA</sequence>
<comment type="caution">
    <text evidence="13">The sequence shown here is derived from an EMBL/GenBank/DDBJ whole genome shotgun (WGS) entry which is preliminary data.</text>
</comment>
<dbReference type="Gene3D" id="3.10.580.10">
    <property type="entry name" value="CBS-domain"/>
    <property type="match status" value="1"/>
</dbReference>
<evidence type="ECO:0000313" key="14">
    <source>
        <dbReference type="Proteomes" id="UP000216339"/>
    </source>
</evidence>
<dbReference type="PROSITE" id="PS51846">
    <property type="entry name" value="CNNM"/>
    <property type="match status" value="1"/>
</dbReference>
<dbReference type="Pfam" id="PF03471">
    <property type="entry name" value="CorC_HlyC"/>
    <property type="match status" value="1"/>
</dbReference>
<dbReference type="InterPro" id="IPR036318">
    <property type="entry name" value="FAD-bd_PCMH-like_sf"/>
</dbReference>
<keyword evidence="5 9" id="KW-1133">Transmembrane helix</keyword>
<evidence type="ECO:0000256" key="10">
    <source>
        <dbReference type="SAM" id="Phobius"/>
    </source>
</evidence>
<reference evidence="13 14" key="1">
    <citation type="submission" date="2016-11" db="EMBL/GenBank/DDBJ databases">
        <title>Study of marine rhodopsin-containing bacteria.</title>
        <authorList>
            <person name="Yoshizawa S."/>
            <person name="Kumagai Y."/>
            <person name="Kogure K."/>
        </authorList>
    </citation>
    <scope>NUCLEOTIDE SEQUENCE [LARGE SCALE GENOMIC DNA]</scope>
    <source>
        <strain evidence="13 14">SAORIC-28</strain>
    </source>
</reference>
<evidence type="ECO:0000256" key="1">
    <source>
        <dbReference type="ARBA" id="ARBA00004651"/>
    </source>
</evidence>
<feature type="domain" description="CBS" evidence="11">
    <location>
        <begin position="289"/>
        <end position="345"/>
    </location>
</feature>
<dbReference type="InterPro" id="IPR016169">
    <property type="entry name" value="FAD-bd_PCMH_sub2"/>
</dbReference>
<dbReference type="Proteomes" id="UP000216339">
    <property type="component" value="Unassembled WGS sequence"/>
</dbReference>
<name>A0A271J229_9BACT</name>
<organism evidence="13 14">
    <name type="scientific">Rubrivirga marina</name>
    <dbReference type="NCBI Taxonomy" id="1196024"/>
    <lineage>
        <taxon>Bacteria</taxon>
        <taxon>Pseudomonadati</taxon>
        <taxon>Rhodothermota</taxon>
        <taxon>Rhodothermia</taxon>
        <taxon>Rhodothermales</taxon>
        <taxon>Rubricoccaceae</taxon>
        <taxon>Rubrivirga</taxon>
    </lineage>
</organism>
<proteinExistence type="predicted"/>
<dbReference type="SMART" id="SM01091">
    <property type="entry name" value="CorC_HlyC"/>
    <property type="match status" value="1"/>
</dbReference>
<dbReference type="InterPro" id="IPR005170">
    <property type="entry name" value="Transptr-assoc_dom"/>
</dbReference>
<evidence type="ECO:0000313" key="13">
    <source>
        <dbReference type="EMBL" id="PAP77104.1"/>
    </source>
</evidence>
<keyword evidence="4" id="KW-0677">Repeat</keyword>
<dbReference type="RefSeq" id="WP_095510770.1">
    <property type="nucleotide sequence ID" value="NZ_MQWD01000001.1"/>
</dbReference>
<dbReference type="Pfam" id="PF01595">
    <property type="entry name" value="CNNM"/>
    <property type="match status" value="1"/>
</dbReference>
<dbReference type="InterPro" id="IPR046342">
    <property type="entry name" value="CBS_dom_sf"/>
</dbReference>
<dbReference type="Pfam" id="PF00571">
    <property type="entry name" value="CBS"/>
    <property type="match status" value="2"/>
</dbReference>
<dbReference type="PANTHER" id="PTHR43099:SF5">
    <property type="entry name" value="HLYC_CORC FAMILY TRANSPORTER"/>
    <property type="match status" value="1"/>
</dbReference>
<keyword evidence="7 9" id="KW-0472">Membrane</keyword>
<evidence type="ECO:0000256" key="4">
    <source>
        <dbReference type="ARBA" id="ARBA00022737"/>
    </source>
</evidence>
<dbReference type="InterPro" id="IPR044751">
    <property type="entry name" value="Ion_transp-like_CBS"/>
</dbReference>
<dbReference type="CDD" id="cd04590">
    <property type="entry name" value="CBS_pair_CorC_HlyC_assoc"/>
    <property type="match status" value="1"/>
</dbReference>
<evidence type="ECO:0000259" key="12">
    <source>
        <dbReference type="PROSITE" id="PS51846"/>
    </source>
</evidence>
<keyword evidence="3 9" id="KW-0812">Transmembrane</keyword>
<evidence type="ECO:0000256" key="9">
    <source>
        <dbReference type="PROSITE-ProRule" id="PRU01193"/>
    </source>
</evidence>
<dbReference type="GO" id="GO:0050660">
    <property type="term" value="F:flavin adenine dinucleotide binding"/>
    <property type="evidence" value="ECO:0007669"/>
    <property type="project" value="InterPro"/>
</dbReference>
<feature type="transmembrane region" description="Helical" evidence="10">
    <location>
        <begin position="6"/>
        <end position="26"/>
    </location>
</feature>
<accession>A0A271J229</accession>
<dbReference type="GO" id="GO:0005886">
    <property type="term" value="C:plasma membrane"/>
    <property type="evidence" value="ECO:0007669"/>
    <property type="project" value="UniProtKB-SubCell"/>
</dbReference>
<dbReference type="AlphaFoldDB" id="A0A271J229"/>
<dbReference type="PROSITE" id="PS51371">
    <property type="entry name" value="CBS"/>
    <property type="match status" value="2"/>
</dbReference>
<dbReference type="EMBL" id="MQWD01000001">
    <property type="protein sequence ID" value="PAP77104.1"/>
    <property type="molecule type" value="Genomic_DNA"/>
</dbReference>
<keyword evidence="2" id="KW-1003">Cell membrane</keyword>
<evidence type="ECO:0008006" key="15">
    <source>
        <dbReference type="Google" id="ProtNLM"/>
    </source>
</evidence>
<dbReference type="InterPro" id="IPR002550">
    <property type="entry name" value="CNNM"/>
</dbReference>
<keyword evidence="6 8" id="KW-0129">CBS domain</keyword>
<evidence type="ECO:0000256" key="6">
    <source>
        <dbReference type="ARBA" id="ARBA00023122"/>
    </source>
</evidence>
<feature type="transmembrane region" description="Helical" evidence="10">
    <location>
        <begin position="99"/>
        <end position="120"/>
    </location>
</feature>
<evidence type="ECO:0000256" key="8">
    <source>
        <dbReference type="PROSITE-ProRule" id="PRU00703"/>
    </source>
</evidence>
<protein>
    <recommendedName>
        <fullName evidence="15">Hemolysin</fullName>
    </recommendedName>
</protein>
<evidence type="ECO:0000259" key="11">
    <source>
        <dbReference type="PROSITE" id="PS51371"/>
    </source>
</evidence>
<evidence type="ECO:0000256" key="5">
    <source>
        <dbReference type="ARBA" id="ARBA00022989"/>
    </source>
</evidence>
<dbReference type="SUPFAM" id="SSF56176">
    <property type="entry name" value="FAD-binding/transporter-associated domain-like"/>
    <property type="match status" value="1"/>
</dbReference>
<gene>
    <name evidence="13" type="ORF">BSZ37_12040</name>
</gene>
<keyword evidence="14" id="KW-1185">Reference proteome</keyword>
<comment type="subcellular location">
    <subcellularLocation>
        <location evidence="1">Cell membrane</location>
        <topology evidence="1">Multi-pass membrane protein</topology>
    </subcellularLocation>
</comment>
<feature type="domain" description="CBS" evidence="11">
    <location>
        <begin position="226"/>
        <end position="285"/>
    </location>
</feature>
<evidence type="ECO:0000256" key="7">
    <source>
        <dbReference type="ARBA" id="ARBA00023136"/>
    </source>
</evidence>
<dbReference type="InterPro" id="IPR051676">
    <property type="entry name" value="UPF0053_domain"/>
</dbReference>
<dbReference type="InterPro" id="IPR000644">
    <property type="entry name" value="CBS_dom"/>
</dbReference>
<feature type="domain" description="CNNM transmembrane" evidence="12">
    <location>
        <begin position="1"/>
        <end position="214"/>
    </location>
</feature>
<dbReference type="OrthoDB" id="9798188at2"/>
<evidence type="ECO:0000256" key="3">
    <source>
        <dbReference type="ARBA" id="ARBA00022692"/>
    </source>
</evidence>
<dbReference type="Gene3D" id="3.30.465.10">
    <property type="match status" value="1"/>
</dbReference>
<evidence type="ECO:0000256" key="2">
    <source>
        <dbReference type="ARBA" id="ARBA00022475"/>
    </source>
</evidence>
<dbReference type="SUPFAM" id="SSF54631">
    <property type="entry name" value="CBS-domain pair"/>
    <property type="match status" value="1"/>
</dbReference>